<gene>
    <name evidence="5" type="ORF">FHS68_004393</name>
</gene>
<dbReference type="RefSeq" id="WP_167274620.1">
    <property type="nucleotide sequence ID" value="NZ_JAASQJ010000004.1"/>
</dbReference>
<dbReference type="Pfam" id="PF01638">
    <property type="entry name" value="HxlR"/>
    <property type="match status" value="1"/>
</dbReference>
<dbReference type="PANTHER" id="PTHR33204:SF18">
    <property type="entry name" value="TRANSCRIPTIONAL REGULATORY PROTEIN"/>
    <property type="match status" value="1"/>
</dbReference>
<dbReference type="Proteomes" id="UP001179181">
    <property type="component" value="Unassembled WGS sequence"/>
</dbReference>
<dbReference type="PANTHER" id="PTHR33204">
    <property type="entry name" value="TRANSCRIPTIONAL REGULATOR, MARR FAMILY"/>
    <property type="match status" value="1"/>
</dbReference>
<evidence type="ECO:0000313" key="6">
    <source>
        <dbReference type="Proteomes" id="UP001179181"/>
    </source>
</evidence>
<dbReference type="SUPFAM" id="SSF46785">
    <property type="entry name" value="Winged helix' DNA-binding domain"/>
    <property type="match status" value="1"/>
</dbReference>
<comment type="caution">
    <text evidence="5">The sequence shown here is derived from an EMBL/GenBank/DDBJ whole genome shotgun (WGS) entry which is preliminary data.</text>
</comment>
<accession>A0ABX0UWA7</accession>
<evidence type="ECO:0000313" key="5">
    <source>
        <dbReference type="EMBL" id="NIJ55206.1"/>
    </source>
</evidence>
<organism evidence="5 6">
    <name type="scientific">Dyadobacter arcticus</name>
    <dbReference type="NCBI Taxonomy" id="1078754"/>
    <lineage>
        <taxon>Bacteria</taxon>
        <taxon>Pseudomonadati</taxon>
        <taxon>Bacteroidota</taxon>
        <taxon>Cytophagia</taxon>
        <taxon>Cytophagales</taxon>
        <taxon>Spirosomataceae</taxon>
        <taxon>Dyadobacter</taxon>
    </lineage>
</organism>
<protein>
    <submittedName>
        <fullName evidence="5">DNA-binding HxlR family transcriptional regulator</fullName>
    </submittedName>
</protein>
<name>A0ABX0UWA7_9BACT</name>
<keyword evidence="3" id="KW-0804">Transcription</keyword>
<dbReference type="EMBL" id="JAASQJ010000004">
    <property type="protein sequence ID" value="NIJ55206.1"/>
    <property type="molecule type" value="Genomic_DNA"/>
</dbReference>
<sequence length="129" mass="14567">MSDFKDFIGSEKGPQCPRVYILALTDTLNVISGKWKLPIIAALLRGVNRFKDLLDSTEKITPRMLSKELKELEINSIVERKVYNQTPVLIEYRLTNSGKDIANVIDSMIDWGMIHRTQVITKTDAGEGS</sequence>
<evidence type="ECO:0000256" key="3">
    <source>
        <dbReference type="ARBA" id="ARBA00023163"/>
    </source>
</evidence>
<proteinExistence type="predicted"/>
<dbReference type="InterPro" id="IPR002577">
    <property type="entry name" value="HTH_HxlR"/>
</dbReference>
<keyword evidence="6" id="KW-1185">Reference proteome</keyword>
<reference evidence="5 6" key="1">
    <citation type="submission" date="2020-03" db="EMBL/GenBank/DDBJ databases">
        <title>Genomic Encyclopedia of Type Strains, Phase IV (KMG-IV): sequencing the most valuable type-strain genomes for metagenomic binning, comparative biology and taxonomic classification.</title>
        <authorList>
            <person name="Goeker M."/>
        </authorList>
    </citation>
    <scope>NUCLEOTIDE SEQUENCE [LARGE SCALE GENOMIC DNA]</scope>
    <source>
        <strain evidence="5 6">DSM 102865</strain>
    </source>
</reference>
<evidence type="ECO:0000259" key="4">
    <source>
        <dbReference type="PROSITE" id="PS51118"/>
    </source>
</evidence>
<dbReference type="Gene3D" id="1.10.10.10">
    <property type="entry name" value="Winged helix-like DNA-binding domain superfamily/Winged helix DNA-binding domain"/>
    <property type="match status" value="1"/>
</dbReference>
<dbReference type="InterPro" id="IPR036388">
    <property type="entry name" value="WH-like_DNA-bd_sf"/>
</dbReference>
<keyword evidence="1" id="KW-0805">Transcription regulation</keyword>
<feature type="domain" description="HTH hxlR-type" evidence="4">
    <location>
        <begin position="16"/>
        <end position="120"/>
    </location>
</feature>
<evidence type="ECO:0000256" key="1">
    <source>
        <dbReference type="ARBA" id="ARBA00023015"/>
    </source>
</evidence>
<keyword evidence="2 5" id="KW-0238">DNA-binding</keyword>
<dbReference type="PROSITE" id="PS51118">
    <property type="entry name" value="HTH_HXLR"/>
    <property type="match status" value="1"/>
</dbReference>
<dbReference type="GO" id="GO:0003677">
    <property type="term" value="F:DNA binding"/>
    <property type="evidence" value="ECO:0007669"/>
    <property type="project" value="UniProtKB-KW"/>
</dbReference>
<evidence type="ECO:0000256" key="2">
    <source>
        <dbReference type="ARBA" id="ARBA00023125"/>
    </source>
</evidence>
<dbReference type="InterPro" id="IPR036390">
    <property type="entry name" value="WH_DNA-bd_sf"/>
</dbReference>